<sequence length="62" mass="6881">MTLHLGGYIKDPLCLVIPTQHRLMHNGLFLDVGRVSYYAFVGGVLGQEGLMSLLKSYKETQA</sequence>
<evidence type="ECO:0000313" key="1">
    <source>
        <dbReference type="EMBL" id="EDL75163.1"/>
    </source>
</evidence>
<dbReference type="EMBL" id="CH474021">
    <property type="protein sequence ID" value="EDL75163.1"/>
    <property type="molecule type" value="Genomic_DNA"/>
</dbReference>
<dbReference type="Proteomes" id="UP000234681">
    <property type="component" value="Chromosome 18"/>
</dbReference>
<accession>A6K5N7</accession>
<gene>
    <name evidence="1" type="ORF">rCG_20547</name>
</gene>
<name>A6K5N7_RAT</name>
<reference evidence="1 2" key="1">
    <citation type="submission" date="2005-09" db="EMBL/GenBank/DDBJ databases">
        <authorList>
            <person name="Mural R.J."/>
            <person name="Li P.W."/>
            <person name="Adams M.D."/>
            <person name="Amanatides P.G."/>
            <person name="Baden-Tillson H."/>
            <person name="Barnstead M."/>
            <person name="Chin S.H."/>
            <person name="Dew I."/>
            <person name="Evans C.A."/>
            <person name="Ferriera S."/>
            <person name="Flanigan M."/>
            <person name="Fosler C."/>
            <person name="Glodek A."/>
            <person name="Gu Z."/>
            <person name="Holt R.A."/>
            <person name="Jennings D."/>
            <person name="Kraft C.L."/>
            <person name="Lu F."/>
            <person name="Nguyen T."/>
            <person name="Nusskern D.R."/>
            <person name="Pfannkoch C.M."/>
            <person name="Sitter C."/>
            <person name="Sutton G.G."/>
            <person name="Venter J.C."/>
            <person name="Wang Z."/>
            <person name="Woodage T."/>
            <person name="Zheng X.H."/>
            <person name="Zhong F."/>
        </authorList>
    </citation>
    <scope>NUCLEOTIDE SEQUENCE [LARGE SCALE GENOMIC DNA]</scope>
    <source>
        <strain>BN</strain>
        <strain evidence="2">Sprague-Dawley</strain>
    </source>
</reference>
<proteinExistence type="predicted"/>
<evidence type="ECO:0000313" key="2">
    <source>
        <dbReference type="Proteomes" id="UP000234681"/>
    </source>
</evidence>
<protein>
    <submittedName>
        <fullName evidence="1">RCG20547</fullName>
    </submittedName>
</protein>
<dbReference type="AlphaFoldDB" id="A6K5N7"/>
<organism evidence="1 2">
    <name type="scientific">Rattus norvegicus</name>
    <name type="common">Rat</name>
    <dbReference type="NCBI Taxonomy" id="10116"/>
    <lineage>
        <taxon>Eukaryota</taxon>
        <taxon>Metazoa</taxon>
        <taxon>Chordata</taxon>
        <taxon>Craniata</taxon>
        <taxon>Vertebrata</taxon>
        <taxon>Euteleostomi</taxon>
        <taxon>Mammalia</taxon>
        <taxon>Eutheria</taxon>
        <taxon>Euarchontoglires</taxon>
        <taxon>Glires</taxon>
        <taxon>Rodentia</taxon>
        <taxon>Myomorpha</taxon>
        <taxon>Muroidea</taxon>
        <taxon>Muridae</taxon>
        <taxon>Murinae</taxon>
        <taxon>Rattus</taxon>
    </lineage>
</organism>